<dbReference type="AlphaFoldDB" id="A0A7E4UQ49"/>
<reference evidence="1" key="1">
    <citation type="journal article" date="2013" name="Genetics">
        <title>The draft genome and transcriptome of Panagrellus redivivus are shaped by the harsh demands of a free-living lifestyle.</title>
        <authorList>
            <person name="Srinivasan J."/>
            <person name="Dillman A.R."/>
            <person name="Macchietto M.G."/>
            <person name="Heikkinen L."/>
            <person name="Lakso M."/>
            <person name="Fracchia K.M."/>
            <person name="Antoshechkin I."/>
            <person name="Mortazavi A."/>
            <person name="Wong G."/>
            <person name="Sternberg P.W."/>
        </authorList>
    </citation>
    <scope>NUCLEOTIDE SEQUENCE [LARGE SCALE GENOMIC DNA]</scope>
    <source>
        <strain evidence="1">MT8872</strain>
    </source>
</reference>
<dbReference type="WBParaSite" id="Pan_g11460.t1">
    <property type="protein sequence ID" value="Pan_g11460.t1"/>
    <property type="gene ID" value="Pan_g11460"/>
</dbReference>
<proteinExistence type="predicted"/>
<reference evidence="2" key="2">
    <citation type="submission" date="2020-10" db="UniProtKB">
        <authorList>
            <consortium name="WormBaseParasite"/>
        </authorList>
    </citation>
    <scope>IDENTIFICATION</scope>
</reference>
<keyword evidence="1" id="KW-1185">Reference proteome</keyword>
<accession>A0A7E4UQ49</accession>
<evidence type="ECO:0000313" key="2">
    <source>
        <dbReference type="WBParaSite" id="Pan_g11460.t1"/>
    </source>
</evidence>
<sequence>MSQVQQFQPSLRTVVVVFHESAALLSNQASVMASLDRLRRTADYGCVKSSHRRNGRFDVFTSSCRLIVSNVLLMFCVSSSLPISERTPSSGI</sequence>
<name>A0A7E4UQ49_PANRE</name>
<dbReference type="Proteomes" id="UP000492821">
    <property type="component" value="Unassembled WGS sequence"/>
</dbReference>
<protein>
    <submittedName>
        <fullName evidence="2">Secreted protein</fullName>
    </submittedName>
</protein>
<organism evidence="1 2">
    <name type="scientific">Panagrellus redivivus</name>
    <name type="common">Microworm</name>
    <dbReference type="NCBI Taxonomy" id="6233"/>
    <lineage>
        <taxon>Eukaryota</taxon>
        <taxon>Metazoa</taxon>
        <taxon>Ecdysozoa</taxon>
        <taxon>Nematoda</taxon>
        <taxon>Chromadorea</taxon>
        <taxon>Rhabditida</taxon>
        <taxon>Tylenchina</taxon>
        <taxon>Panagrolaimomorpha</taxon>
        <taxon>Panagrolaimoidea</taxon>
        <taxon>Panagrolaimidae</taxon>
        <taxon>Panagrellus</taxon>
    </lineage>
</organism>
<evidence type="ECO:0000313" key="1">
    <source>
        <dbReference type="Proteomes" id="UP000492821"/>
    </source>
</evidence>